<keyword evidence="3" id="KW-0378">Hydrolase</keyword>
<dbReference type="Pfam" id="PF01757">
    <property type="entry name" value="Acyl_transf_3"/>
    <property type="match status" value="1"/>
</dbReference>
<gene>
    <name evidence="3" type="ORF">SAMN05216167_102515</name>
</gene>
<dbReference type="GO" id="GO:0016747">
    <property type="term" value="F:acyltransferase activity, transferring groups other than amino-acyl groups"/>
    <property type="evidence" value="ECO:0007669"/>
    <property type="project" value="InterPro"/>
</dbReference>
<proteinExistence type="predicted"/>
<dbReference type="PANTHER" id="PTHR36927:SF3">
    <property type="entry name" value="GLUCANS BIOSYNTHESIS PROTEIN C"/>
    <property type="match status" value="1"/>
</dbReference>
<keyword evidence="1" id="KW-1133">Transmembrane helix</keyword>
<name>A0A1I1MBG7_9BACT</name>
<organism evidence="3 4">
    <name type="scientific">Spirosoma endophyticum</name>
    <dbReference type="NCBI Taxonomy" id="662367"/>
    <lineage>
        <taxon>Bacteria</taxon>
        <taxon>Pseudomonadati</taxon>
        <taxon>Bacteroidota</taxon>
        <taxon>Cytophagia</taxon>
        <taxon>Cytophagales</taxon>
        <taxon>Cytophagaceae</taxon>
        <taxon>Spirosoma</taxon>
    </lineage>
</organism>
<keyword evidence="4" id="KW-1185">Reference proteome</keyword>
<accession>A0A1I1MBG7</accession>
<feature type="transmembrane region" description="Helical" evidence="1">
    <location>
        <begin position="277"/>
        <end position="296"/>
    </location>
</feature>
<dbReference type="PANTHER" id="PTHR36927">
    <property type="entry name" value="BLR4337 PROTEIN"/>
    <property type="match status" value="1"/>
</dbReference>
<feature type="transmembrane region" description="Helical" evidence="1">
    <location>
        <begin position="354"/>
        <end position="372"/>
    </location>
</feature>
<evidence type="ECO:0000259" key="2">
    <source>
        <dbReference type="Pfam" id="PF01757"/>
    </source>
</evidence>
<evidence type="ECO:0000313" key="4">
    <source>
        <dbReference type="Proteomes" id="UP000198598"/>
    </source>
</evidence>
<dbReference type="GO" id="GO:0016787">
    <property type="term" value="F:hydrolase activity"/>
    <property type="evidence" value="ECO:0007669"/>
    <property type="project" value="UniProtKB-KW"/>
</dbReference>
<feature type="transmembrane region" description="Helical" evidence="1">
    <location>
        <begin position="215"/>
        <end position="233"/>
    </location>
</feature>
<feature type="transmembrane region" description="Helical" evidence="1">
    <location>
        <begin position="245"/>
        <end position="262"/>
    </location>
</feature>
<reference evidence="3 4" key="1">
    <citation type="submission" date="2016-10" db="EMBL/GenBank/DDBJ databases">
        <authorList>
            <person name="de Groot N.N."/>
        </authorList>
    </citation>
    <scope>NUCLEOTIDE SEQUENCE [LARGE SCALE GENOMIC DNA]</scope>
    <source>
        <strain evidence="3 4">DSM 26130</strain>
    </source>
</reference>
<evidence type="ECO:0000256" key="1">
    <source>
        <dbReference type="SAM" id="Phobius"/>
    </source>
</evidence>
<feature type="transmembrane region" description="Helical" evidence="1">
    <location>
        <begin position="84"/>
        <end position="102"/>
    </location>
</feature>
<feature type="transmembrane region" description="Helical" evidence="1">
    <location>
        <begin position="316"/>
        <end position="334"/>
    </location>
</feature>
<keyword evidence="1" id="KW-0812">Transmembrane</keyword>
<sequence>MQPTMPPIVSDFVSRTTRSVPYAPSSAPQTLTARRYDLDWLRVIAILTLLFHHTGMIYVSWYWHIKSAEHSRSMEEVMRWLHCWRMPLMFFISGAGTFFALRKRSFGSYAGERFRRLLIPLLFGMLVIVPPQIYIEWVFRNRFTGSYAEFYPEVFNFQPYQEGGTGGAFSWHHLWFIAYLFIYSLLSIPLFRWLKSESGQRFTDRLGRLMAKPGGALWLVGFLLFNDVALGGFFPNETHALVNDWAYFVKNLLLFWMGYMLVSRRDFWQTIADQRRYFLVATLICTVIMYGARVFVSYETVENFQLLTTLFSFNRLGLTWFSVLTTIAYGYRYLNRNPSWNGRPILPYLNEAVYPFYILHQTVIVLIGYYVLTRTQLGIYGGFLVISLSSLVVCAVIYTFLIRPFKLTRVLFGLKV</sequence>
<dbReference type="Proteomes" id="UP000198598">
    <property type="component" value="Unassembled WGS sequence"/>
</dbReference>
<dbReference type="InterPro" id="IPR050623">
    <property type="entry name" value="Glucan_succinyl_AcylTrfase"/>
</dbReference>
<dbReference type="RefSeq" id="WP_245776559.1">
    <property type="nucleotide sequence ID" value="NZ_FOLQ01000002.1"/>
</dbReference>
<dbReference type="EMBL" id="FOLQ01000002">
    <property type="protein sequence ID" value="SFC82525.1"/>
    <property type="molecule type" value="Genomic_DNA"/>
</dbReference>
<dbReference type="AlphaFoldDB" id="A0A1I1MBG7"/>
<evidence type="ECO:0000313" key="3">
    <source>
        <dbReference type="EMBL" id="SFC82525.1"/>
    </source>
</evidence>
<feature type="transmembrane region" description="Helical" evidence="1">
    <location>
        <begin position="114"/>
        <end position="135"/>
    </location>
</feature>
<keyword evidence="3" id="KW-0808">Transferase</keyword>
<feature type="domain" description="Acyltransferase 3" evidence="2">
    <location>
        <begin position="36"/>
        <end position="398"/>
    </location>
</feature>
<feature type="transmembrane region" description="Helical" evidence="1">
    <location>
        <begin position="43"/>
        <end position="64"/>
    </location>
</feature>
<keyword evidence="1" id="KW-0472">Membrane</keyword>
<feature type="transmembrane region" description="Helical" evidence="1">
    <location>
        <begin position="174"/>
        <end position="194"/>
    </location>
</feature>
<dbReference type="STRING" id="662367.SAMN05216167_102515"/>
<protein>
    <submittedName>
        <fullName evidence="3">Peptidoglycan/LPS O-acetylase OafA/YrhL, contains acyltransferase and SGNH-hydrolase domains</fullName>
    </submittedName>
</protein>
<dbReference type="InterPro" id="IPR002656">
    <property type="entry name" value="Acyl_transf_3_dom"/>
</dbReference>
<keyword evidence="3" id="KW-0012">Acyltransferase</keyword>
<feature type="transmembrane region" description="Helical" evidence="1">
    <location>
        <begin position="378"/>
        <end position="401"/>
    </location>
</feature>